<keyword evidence="11" id="KW-0407">Ion channel</keyword>
<evidence type="ECO:0000256" key="10">
    <source>
        <dbReference type="ARBA" id="ARBA00023136"/>
    </source>
</evidence>
<dbReference type="GO" id="GO:0008076">
    <property type="term" value="C:voltage-gated potassium channel complex"/>
    <property type="evidence" value="ECO:0007669"/>
    <property type="project" value="InterPro"/>
</dbReference>
<dbReference type="InterPro" id="IPR027359">
    <property type="entry name" value="Volt_channel_dom_sf"/>
</dbReference>
<evidence type="ECO:0000313" key="16">
    <source>
        <dbReference type="Proteomes" id="UP001057991"/>
    </source>
</evidence>
<dbReference type="Gene3D" id="1.20.120.350">
    <property type="entry name" value="Voltage-gated potassium channels. Chain C"/>
    <property type="match status" value="1"/>
</dbReference>
<evidence type="ECO:0000256" key="1">
    <source>
        <dbReference type="ARBA" id="ARBA00004141"/>
    </source>
</evidence>
<dbReference type="EMBL" id="CP080776">
    <property type="protein sequence ID" value="UWP95815.1"/>
    <property type="molecule type" value="Genomic_DNA"/>
</dbReference>
<keyword evidence="2" id="KW-0813">Transport</keyword>
<dbReference type="Pfam" id="PF00520">
    <property type="entry name" value="Ion_trans"/>
    <property type="match status" value="1"/>
</dbReference>
<keyword evidence="3" id="KW-0633">Potassium transport</keyword>
<feature type="transmembrane region" description="Helical" evidence="13">
    <location>
        <begin position="203"/>
        <end position="228"/>
    </location>
</feature>
<evidence type="ECO:0000256" key="3">
    <source>
        <dbReference type="ARBA" id="ARBA00022538"/>
    </source>
</evidence>
<keyword evidence="6" id="KW-0851">Voltage-gated channel</keyword>
<evidence type="ECO:0000256" key="8">
    <source>
        <dbReference type="ARBA" id="ARBA00022989"/>
    </source>
</evidence>
<proteinExistence type="predicted"/>
<evidence type="ECO:0000256" key="9">
    <source>
        <dbReference type="ARBA" id="ARBA00023065"/>
    </source>
</evidence>
<keyword evidence="10 13" id="KW-0472">Membrane</keyword>
<dbReference type="AlphaFoldDB" id="A0A9Q9HFF2"/>
<keyword evidence="5" id="KW-0631">Potassium channel</keyword>
<dbReference type="PRINTS" id="PR00169">
    <property type="entry name" value="KCHANNEL"/>
</dbReference>
<evidence type="ECO:0000256" key="5">
    <source>
        <dbReference type="ARBA" id="ARBA00022826"/>
    </source>
</evidence>
<dbReference type="InterPro" id="IPR028325">
    <property type="entry name" value="VG_K_chnl"/>
</dbReference>
<evidence type="ECO:0000256" key="4">
    <source>
        <dbReference type="ARBA" id="ARBA00022692"/>
    </source>
</evidence>
<dbReference type="GO" id="GO:0001508">
    <property type="term" value="P:action potential"/>
    <property type="evidence" value="ECO:0007669"/>
    <property type="project" value="TreeGrafter"/>
</dbReference>
<feature type="transmembrane region" description="Helical" evidence="13">
    <location>
        <begin position="50"/>
        <end position="69"/>
    </location>
</feature>
<feature type="domain" description="Ion transport" evidence="14">
    <location>
        <begin position="28"/>
        <end position="227"/>
    </location>
</feature>
<evidence type="ECO:0000256" key="13">
    <source>
        <dbReference type="SAM" id="Phobius"/>
    </source>
</evidence>
<keyword evidence="8 13" id="KW-1133">Transmembrane helix</keyword>
<accession>A0A9Q9HFF2</accession>
<evidence type="ECO:0000313" key="15">
    <source>
        <dbReference type="EMBL" id="UWP95815.1"/>
    </source>
</evidence>
<evidence type="ECO:0000256" key="6">
    <source>
        <dbReference type="ARBA" id="ARBA00022882"/>
    </source>
</evidence>
<keyword evidence="7" id="KW-0630">Potassium</keyword>
<evidence type="ECO:0000256" key="2">
    <source>
        <dbReference type="ARBA" id="ARBA00022448"/>
    </source>
</evidence>
<feature type="region of interest" description="Disordered" evidence="12">
    <location>
        <begin position="240"/>
        <end position="260"/>
    </location>
</feature>
<feature type="transmembrane region" description="Helical" evidence="13">
    <location>
        <begin position="142"/>
        <end position="163"/>
    </location>
</feature>
<dbReference type="GO" id="GO:0005249">
    <property type="term" value="F:voltage-gated potassium channel activity"/>
    <property type="evidence" value="ECO:0007669"/>
    <property type="project" value="InterPro"/>
</dbReference>
<keyword evidence="9" id="KW-0406">Ion transport</keyword>
<dbReference type="PANTHER" id="PTHR11537:SF254">
    <property type="entry name" value="POTASSIUM VOLTAGE-GATED CHANNEL PROTEIN SHAB"/>
    <property type="match status" value="1"/>
</dbReference>
<dbReference type="RefSeq" id="WP_259806251.1">
    <property type="nucleotide sequence ID" value="NZ_CP080776.1"/>
</dbReference>
<evidence type="ECO:0000259" key="14">
    <source>
        <dbReference type="Pfam" id="PF00520"/>
    </source>
</evidence>
<organism evidence="15 16">
    <name type="scientific">Aliiroseovarius crassostreae</name>
    <dbReference type="NCBI Taxonomy" id="154981"/>
    <lineage>
        <taxon>Bacteria</taxon>
        <taxon>Pseudomonadati</taxon>
        <taxon>Pseudomonadota</taxon>
        <taxon>Alphaproteobacteria</taxon>
        <taxon>Rhodobacterales</taxon>
        <taxon>Paracoccaceae</taxon>
        <taxon>Aliiroseovarius</taxon>
    </lineage>
</organism>
<dbReference type="Gene3D" id="1.10.287.70">
    <property type="match status" value="1"/>
</dbReference>
<feature type="compositionally biased region" description="Polar residues" evidence="12">
    <location>
        <begin position="251"/>
        <end position="260"/>
    </location>
</feature>
<evidence type="ECO:0000256" key="7">
    <source>
        <dbReference type="ARBA" id="ARBA00022958"/>
    </source>
</evidence>
<dbReference type="PANTHER" id="PTHR11537">
    <property type="entry name" value="VOLTAGE-GATED POTASSIUM CHANNEL"/>
    <property type="match status" value="1"/>
</dbReference>
<reference evidence="15" key="1">
    <citation type="submission" date="2021-08" db="EMBL/GenBank/DDBJ databases">
        <authorList>
            <person name="Nwanade C."/>
            <person name="Wang M."/>
            <person name="Masoudi A."/>
            <person name="Yu Z."/>
            <person name="Liu J."/>
        </authorList>
    </citation>
    <scope>NUCLEOTIDE SEQUENCE</scope>
    <source>
        <strain evidence="15">S056</strain>
    </source>
</reference>
<keyword evidence="4 13" id="KW-0812">Transmembrane</keyword>
<dbReference type="InterPro" id="IPR005821">
    <property type="entry name" value="Ion_trans_dom"/>
</dbReference>
<protein>
    <submittedName>
        <fullName evidence="15">Ion transporter</fullName>
    </submittedName>
</protein>
<gene>
    <name evidence="15" type="ORF">K3X48_02085</name>
</gene>
<dbReference type="Proteomes" id="UP001057991">
    <property type="component" value="Chromosome"/>
</dbReference>
<feature type="transmembrane region" description="Helical" evidence="13">
    <location>
        <begin position="81"/>
        <end position="100"/>
    </location>
</feature>
<feature type="transmembrane region" description="Helical" evidence="13">
    <location>
        <begin position="20"/>
        <end position="38"/>
    </location>
</feature>
<name>A0A9Q9HFF2_9RHOB</name>
<sequence>MKRQEVIDILDGSHPTFGGIVARGMDALILLSAVAIALETEPGLPKNLRHILFGFEVLVLGIFTAEYLLRVICTRPRLRYIFSFWGLVDLLTILPAIALLTPQWQAVRIFRLLRLVRLVKLFRGSHAMERLATAFQEVRGELAIFGIIAGLMLYVASVGIYIFEHDAQPEVFSSIPQSLWWAVASFTTVGYGDMVPITAGGRVFTTFVLFLGLGVIAVPSAIITTALLEADTNIQKKLANSASEADKENQSKTAQSTKGE</sequence>
<comment type="subcellular location">
    <subcellularLocation>
        <location evidence="1">Membrane</location>
        <topology evidence="1">Multi-pass membrane protein</topology>
    </subcellularLocation>
</comment>
<evidence type="ECO:0000256" key="11">
    <source>
        <dbReference type="ARBA" id="ARBA00023303"/>
    </source>
</evidence>
<evidence type="ECO:0000256" key="12">
    <source>
        <dbReference type="SAM" id="MobiDB-lite"/>
    </source>
</evidence>
<dbReference type="SUPFAM" id="SSF81324">
    <property type="entry name" value="Voltage-gated potassium channels"/>
    <property type="match status" value="1"/>
</dbReference>